<accession>A9G151</accession>
<sequence length="52" mass="6028">MSVSLQRGHAEESSFIYSNYGMVLVSIYRDIPRALQFSEMALRLRASSWPFE</sequence>
<dbReference type="EMBL" id="AM746676">
    <property type="protein sequence ID" value="CAN92473.1"/>
    <property type="molecule type" value="Genomic_DNA"/>
</dbReference>
<dbReference type="RefSeq" id="WP_012234946.1">
    <property type="nucleotide sequence ID" value="NC_010162.1"/>
</dbReference>
<dbReference type="AlphaFoldDB" id="A9G151"/>
<name>A9G151_SORC5</name>
<dbReference type="Proteomes" id="UP000002139">
    <property type="component" value="Chromosome"/>
</dbReference>
<dbReference type="STRING" id="448385.sce2314"/>
<dbReference type="KEGG" id="scl:sce2314"/>
<keyword evidence="2" id="KW-1185">Reference proteome</keyword>
<evidence type="ECO:0000313" key="2">
    <source>
        <dbReference type="Proteomes" id="UP000002139"/>
    </source>
</evidence>
<gene>
    <name evidence="1" type="ordered locus">sce2314</name>
</gene>
<dbReference type="HOGENOM" id="CLU_3084788_0_0_7"/>
<organism evidence="1 2">
    <name type="scientific">Sorangium cellulosum (strain So ce56)</name>
    <name type="common">Polyangium cellulosum (strain So ce56)</name>
    <dbReference type="NCBI Taxonomy" id="448385"/>
    <lineage>
        <taxon>Bacteria</taxon>
        <taxon>Pseudomonadati</taxon>
        <taxon>Myxococcota</taxon>
        <taxon>Polyangia</taxon>
        <taxon>Polyangiales</taxon>
        <taxon>Polyangiaceae</taxon>
        <taxon>Sorangium</taxon>
    </lineage>
</organism>
<protein>
    <submittedName>
        <fullName evidence="1">Uncharacterized protein</fullName>
    </submittedName>
</protein>
<proteinExistence type="predicted"/>
<evidence type="ECO:0000313" key="1">
    <source>
        <dbReference type="EMBL" id="CAN92473.1"/>
    </source>
</evidence>
<reference evidence="1 2" key="1">
    <citation type="journal article" date="2007" name="Nat. Biotechnol.">
        <title>Complete genome sequence of the myxobacterium Sorangium cellulosum.</title>
        <authorList>
            <person name="Schneiker S."/>
            <person name="Perlova O."/>
            <person name="Kaiser O."/>
            <person name="Gerth K."/>
            <person name="Alici A."/>
            <person name="Altmeyer M.O."/>
            <person name="Bartels D."/>
            <person name="Bekel T."/>
            <person name="Beyer S."/>
            <person name="Bode E."/>
            <person name="Bode H.B."/>
            <person name="Bolten C.J."/>
            <person name="Choudhuri J.V."/>
            <person name="Doss S."/>
            <person name="Elnakady Y.A."/>
            <person name="Frank B."/>
            <person name="Gaigalat L."/>
            <person name="Goesmann A."/>
            <person name="Groeger C."/>
            <person name="Gross F."/>
            <person name="Jelsbak L."/>
            <person name="Jelsbak L."/>
            <person name="Kalinowski J."/>
            <person name="Kegler C."/>
            <person name="Knauber T."/>
            <person name="Konietzny S."/>
            <person name="Kopp M."/>
            <person name="Krause L."/>
            <person name="Krug D."/>
            <person name="Linke B."/>
            <person name="Mahmud T."/>
            <person name="Martinez-Arias R."/>
            <person name="McHardy A.C."/>
            <person name="Merai M."/>
            <person name="Meyer F."/>
            <person name="Mormann S."/>
            <person name="Munoz-Dorado J."/>
            <person name="Perez J."/>
            <person name="Pradella S."/>
            <person name="Rachid S."/>
            <person name="Raddatz G."/>
            <person name="Rosenau F."/>
            <person name="Rueckert C."/>
            <person name="Sasse F."/>
            <person name="Scharfe M."/>
            <person name="Schuster S.C."/>
            <person name="Suen G."/>
            <person name="Treuner-Lange A."/>
            <person name="Velicer G.J."/>
            <person name="Vorholter F.-J."/>
            <person name="Weissman K.J."/>
            <person name="Welch R.D."/>
            <person name="Wenzel S.C."/>
            <person name="Whitworth D.E."/>
            <person name="Wilhelm S."/>
            <person name="Wittmann C."/>
            <person name="Bloecker H."/>
            <person name="Puehler A."/>
            <person name="Mueller R."/>
        </authorList>
    </citation>
    <scope>NUCLEOTIDE SEQUENCE [LARGE SCALE GENOMIC DNA]</scope>
    <source>
        <strain evidence="2">So ce56</strain>
    </source>
</reference>